<dbReference type="AlphaFoldDB" id="A0A6G3TLX5"/>
<reference evidence="1 2" key="1">
    <citation type="submission" date="2020-01" db="EMBL/GenBank/DDBJ databases">
        <title>Insect and environment-associated Actinomycetes.</title>
        <authorList>
            <person name="Currrie C."/>
            <person name="Chevrette M."/>
            <person name="Carlson C."/>
            <person name="Stubbendieck R."/>
            <person name="Wendt-Pienkowski E."/>
        </authorList>
    </citation>
    <scope>NUCLEOTIDE SEQUENCE [LARGE SCALE GENOMIC DNA]</scope>
    <source>
        <strain evidence="1 2">SID7739</strain>
    </source>
</reference>
<evidence type="ECO:0000313" key="1">
    <source>
        <dbReference type="EMBL" id="NEC37634.1"/>
    </source>
</evidence>
<comment type="caution">
    <text evidence="1">The sequence shown here is derived from an EMBL/GenBank/DDBJ whole genome shotgun (WGS) entry which is preliminary data.</text>
</comment>
<evidence type="ECO:0000313" key="2">
    <source>
        <dbReference type="Proteomes" id="UP000475666"/>
    </source>
</evidence>
<dbReference type="Gene3D" id="3.30.70.100">
    <property type="match status" value="1"/>
</dbReference>
<protein>
    <submittedName>
        <fullName evidence="1">RedY protein</fullName>
    </submittedName>
</protein>
<dbReference type="EMBL" id="JAAGMQ010000923">
    <property type="protein sequence ID" value="NEC37634.1"/>
    <property type="molecule type" value="Genomic_DNA"/>
</dbReference>
<sequence>MDVIIHRIRLHDGVDPARFEAWVRDVDYATCPRLPSVRAFAVHRVSTEQDAPFHYFESISVTGPDEFARDMKTAAFQDLVAVFDTMATVVEEMSGELLEPGYQART</sequence>
<gene>
    <name evidence="1" type="ORF">G3I66_31320</name>
</gene>
<dbReference type="RefSeq" id="WP_109029872.1">
    <property type="nucleotide sequence ID" value="NZ_BEWD01000003.1"/>
</dbReference>
<dbReference type="Proteomes" id="UP000475666">
    <property type="component" value="Unassembled WGS sequence"/>
</dbReference>
<proteinExistence type="predicted"/>
<dbReference type="InterPro" id="IPR021667">
    <property type="entry name" value="HapK"/>
</dbReference>
<dbReference type="GeneID" id="96654873"/>
<name>A0A6G3TLX5_9ACTN</name>
<accession>A0A6G3TLX5</accession>
<organism evidence="1 2">
    <name type="scientific">Streptomyces rubrogriseus</name>
    <dbReference type="NCBI Taxonomy" id="194673"/>
    <lineage>
        <taxon>Bacteria</taxon>
        <taxon>Bacillati</taxon>
        <taxon>Actinomycetota</taxon>
        <taxon>Actinomycetes</taxon>
        <taxon>Kitasatosporales</taxon>
        <taxon>Streptomycetaceae</taxon>
        <taxon>Streptomyces</taxon>
        <taxon>Streptomyces violaceoruber group</taxon>
    </lineage>
</organism>
<dbReference type="Pfam" id="PF11639">
    <property type="entry name" value="HapK"/>
    <property type="match status" value="1"/>
</dbReference>